<dbReference type="EMBL" id="JACCCQ010000001">
    <property type="protein sequence ID" value="NYF59920.1"/>
    <property type="molecule type" value="Genomic_DNA"/>
</dbReference>
<accession>A0ABX2RV67</accession>
<comment type="caution">
    <text evidence="1">The sequence shown here is derived from an EMBL/GenBank/DDBJ whole genome shotgun (WGS) entry which is preliminary data.</text>
</comment>
<proteinExistence type="predicted"/>
<protein>
    <submittedName>
        <fullName evidence="1">Uncharacterized protein</fullName>
    </submittedName>
</protein>
<evidence type="ECO:0000313" key="2">
    <source>
        <dbReference type="Proteomes" id="UP000631553"/>
    </source>
</evidence>
<organism evidence="1 2">
    <name type="scientific">Micromonospora purpureochromogenes</name>
    <dbReference type="NCBI Taxonomy" id="47872"/>
    <lineage>
        <taxon>Bacteria</taxon>
        <taxon>Bacillati</taxon>
        <taxon>Actinomycetota</taxon>
        <taxon>Actinomycetes</taxon>
        <taxon>Micromonosporales</taxon>
        <taxon>Micromonosporaceae</taxon>
        <taxon>Micromonospora</taxon>
    </lineage>
</organism>
<name>A0ABX2RV67_9ACTN</name>
<gene>
    <name evidence="1" type="ORF">HDA35_005751</name>
</gene>
<dbReference type="RefSeq" id="WP_179805519.1">
    <property type="nucleotide sequence ID" value="NZ_JACCCQ010000001.1"/>
</dbReference>
<reference evidence="1 2" key="1">
    <citation type="submission" date="2020-07" db="EMBL/GenBank/DDBJ databases">
        <title>Sequencing the genomes of 1000 actinobacteria strains.</title>
        <authorList>
            <person name="Klenk H.-P."/>
        </authorList>
    </citation>
    <scope>NUCLEOTIDE SEQUENCE [LARGE SCALE GENOMIC DNA]</scope>
    <source>
        <strain evidence="1 2">DSM 43814</strain>
    </source>
</reference>
<keyword evidence="2" id="KW-1185">Reference proteome</keyword>
<dbReference type="Proteomes" id="UP000631553">
    <property type="component" value="Unassembled WGS sequence"/>
</dbReference>
<evidence type="ECO:0000313" key="1">
    <source>
        <dbReference type="EMBL" id="NYF59920.1"/>
    </source>
</evidence>
<sequence>MARPKLQDQQRAHLAAAAPRAIITHGLANVRIRDNERCRVGDTPVSVRGW</sequence>